<evidence type="ECO:0000313" key="3">
    <source>
        <dbReference type="Proteomes" id="UP001165160"/>
    </source>
</evidence>
<protein>
    <submittedName>
        <fullName evidence="2">Uncharacterized protein</fullName>
    </submittedName>
</protein>
<dbReference type="EMBL" id="BRXX01000045">
    <property type="protein sequence ID" value="GMH85064.1"/>
    <property type="molecule type" value="Genomic_DNA"/>
</dbReference>
<proteinExistence type="predicted"/>
<feature type="transmembrane region" description="Helical" evidence="1">
    <location>
        <begin position="25"/>
        <end position="49"/>
    </location>
</feature>
<keyword evidence="1" id="KW-1133">Transmembrane helix</keyword>
<organism evidence="2 3">
    <name type="scientific">Triparma verrucosa</name>
    <dbReference type="NCBI Taxonomy" id="1606542"/>
    <lineage>
        <taxon>Eukaryota</taxon>
        <taxon>Sar</taxon>
        <taxon>Stramenopiles</taxon>
        <taxon>Ochrophyta</taxon>
        <taxon>Bolidophyceae</taxon>
        <taxon>Parmales</taxon>
        <taxon>Triparmaceae</taxon>
        <taxon>Triparma</taxon>
    </lineage>
</organism>
<keyword evidence="1" id="KW-0472">Membrane</keyword>
<name>A0A9W7B6H7_9STRA</name>
<comment type="caution">
    <text evidence="2">The sequence shown here is derived from an EMBL/GenBank/DDBJ whole genome shotgun (WGS) entry which is preliminary data.</text>
</comment>
<evidence type="ECO:0000256" key="1">
    <source>
        <dbReference type="SAM" id="Phobius"/>
    </source>
</evidence>
<dbReference type="Proteomes" id="UP001165160">
    <property type="component" value="Unassembled WGS sequence"/>
</dbReference>
<sequence length="121" mass="13411">MQHDACCGLGTYKKSKFYKSSKTYFLLRLILFLLLLLLLPLLLFFIIGFKPHTYTYTLSPSKRISNVVTLPPPRSREIETHVECDGNVGEIVLEGKVVGSVGGYVGLAIMAGVFGGIWVLM</sequence>
<keyword evidence="1" id="KW-0812">Transmembrane</keyword>
<accession>A0A9W7B6H7</accession>
<keyword evidence="3" id="KW-1185">Reference proteome</keyword>
<feature type="transmembrane region" description="Helical" evidence="1">
    <location>
        <begin position="101"/>
        <end position="120"/>
    </location>
</feature>
<evidence type="ECO:0000313" key="2">
    <source>
        <dbReference type="EMBL" id="GMH85064.1"/>
    </source>
</evidence>
<reference evidence="3" key="1">
    <citation type="journal article" date="2023" name="Commun. Biol.">
        <title>Genome analysis of Parmales, the sister group of diatoms, reveals the evolutionary specialization of diatoms from phago-mixotrophs to photoautotrophs.</title>
        <authorList>
            <person name="Ban H."/>
            <person name="Sato S."/>
            <person name="Yoshikawa S."/>
            <person name="Yamada K."/>
            <person name="Nakamura Y."/>
            <person name="Ichinomiya M."/>
            <person name="Sato N."/>
            <person name="Blanc-Mathieu R."/>
            <person name="Endo H."/>
            <person name="Kuwata A."/>
            <person name="Ogata H."/>
        </authorList>
    </citation>
    <scope>NUCLEOTIDE SEQUENCE [LARGE SCALE GENOMIC DNA]</scope>
    <source>
        <strain evidence="3">NIES 3699</strain>
    </source>
</reference>
<gene>
    <name evidence="2" type="ORF">TrVE_jg14203</name>
</gene>
<dbReference type="AlphaFoldDB" id="A0A9W7B6H7"/>